<name>A0A1R1YR28_9FUNG</name>
<evidence type="ECO:0000313" key="1">
    <source>
        <dbReference type="EMBL" id="OMJ29341.1"/>
    </source>
</evidence>
<proteinExistence type="predicted"/>
<keyword evidence="2" id="KW-1185">Reference proteome</keyword>
<sequence length="114" mass="12216">MLLPNPATADDTISTKIQNFSKIVRPSTSDNLPYIGCNAVLVSKYACAIHDTLWNPISLPILSVAVDIIVPLIVATNINKLSVPAIIESFIHPTSKYVDDATLTAATDVLLSKV</sequence>
<accession>A0A1R1YR28</accession>
<organism evidence="1 2">
    <name type="scientific">Smittium culicis</name>
    <dbReference type="NCBI Taxonomy" id="133412"/>
    <lineage>
        <taxon>Eukaryota</taxon>
        <taxon>Fungi</taxon>
        <taxon>Fungi incertae sedis</taxon>
        <taxon>Zoopagomycota</taxon>
        <taxon>Kickxellomycotina</taxon>
        <taxon>Harpellomycetes</taxon>
        <taxon>Harpellales</taxon>
        <taxon>Legeriomycetaceae</taxon>
        <taxon>Smittium</taxon>
    </lineage>
</organism>
<reference evidence="2" key="1">
    <citation type="submission" date="2017-01" db="EMBL/GenBank/DDBJ databases">
        <authorList>
            <person name="Wang Y."/>
            <person name="White M."/>
            <person name="Kvist S."/>
            <person name="Moncalvo J.-M."/>
        </authorList>
    </citation>
    <scope>NUCLEOTIDE SEQUENCE [LARGE SCALE GENOMIC DNA]</scope>
    <source>
        <strain evidence="2">ID-206-W2</strain>
    </source>
</reference>
<dbReference type="Proteomes" id="UP000187429">
    <property type="component" value="Unassembled WGS sequence"/>
</dbReference>
<dbReference type="EMBL" id="LSSM01000307">
    <property type="protein sequence ID" value="OMJ29341.1"/>
    <property type="molecule type" value="Genomic_DNA"/>
</dbReference>
<comment type="caution">
    <text evidence="1">The sequence shown here is derived from an EMBL/GenBank/DDBJ whole genome shotgun (WGS) entry which is preliminary data.</text>
</comment>
<dbReference type="AlphaFoldDB" id="A0A1R1YR28"/>
<protein>
    <submittedName>
        <fullName evidence="1">Uncharacterized protein</fullName>
    </submittedName>
</protein>
<gene>
    <name evidence="1" type="ORF">AYI69_g1158</name>
</gene>
<evidence type="ECO:0000313" key="2">
    <source>
        <dbReference type="Proteomes" id="UP000187429"/>
    </source>
</evidence>